<protein>
    <recommendedName>
        <fullName evidence="3 10">Thymidylate kinase</fullName>
        <ecNumber evidence="2 10">2.7.4.9</ecNumber>
    </recommendedName>
    <alternativeName>
        <fullName evidence="10">dTMP kinase</fullName>
    </alternativeName>
</protein>
<evidence type="ECO:0000256" key="8">
    <source>
        <dbReference type="ARBA" id="ARBA00022840"/>
    </source>
</evidence>
<evidence type="ECO:0000313" key="13">
    <source>
        <dbReference type="Proteomes" id="UP000010483"/>
    </source>
</evidence>
<evidence type="ECO:0000256" key="7">
    <source>
        <dbReference type="ARBA" id="ARBA00022777"/>
    </source>
</evidence>
<evidence type="ECO:0000256" key="9">
    <source>
        <dbReference type="ARBA" id="ARBA00048743"/>
    </source>
</evidence>
<comment type="caution">
    <text evidence="10">Lacks conserved residue(s) required for the propagation of feature annotation.</text>
</comment>
<evidence type="ECO:0000256" key="1">
    <source>
        <dbReference type="ARBA" id="ARBA00009776"/>
    </source>
</evidence>
<comment type="catalytic activity">
    <reaction evidence="9 10">
        <text>dTMP + ATP = dTDP + ADP</text>
        <dbReference type="Rhea" id="RHEA:13517"/>
        <dbReference type="ChEBI" id="CHEBI:30616"/>
        <dbReference type="ChEBI" id="CHEBI:58369"/>
        <dbReference type="ChEBI" id="CHEBI:63528"/>
        <dbReference type="ChEBI" id="CHEBI:456216"/>
        <dbReference type="EC" id="2.7.4.9"/>
    </reaction>
</comment>
<dbReference type="PATRIC" id="fig|292563.3.peg.2655"/>
<dbReference type="EMBL" id="CP003940">
    <property type="protein sequence ID" value="AFZ48482.1"/>
    <property type="molecule type" value="Genomic_DNA"/>
</dbReference>
<dbReference type="SUPFAM" id="SSF52540">
    <property type="entry name" value="P-loop containing nucleoside triphosphate hydrolases"/>
    <property type="match status" value="1"/>
</dbReference>
<evidence type="ECO:0000256" key="10">
    <source>
        <dbReference type="HAMAP-Rule" id="MF_00165"/>
    </source>
</evidence>
<dbReference type="InterPro" id="IPR018094">
    <property type="entry name" value="Thymidylate_kinase"/>
</dbReference>
<dbReference type="NCBIfam" id="TIGR00041">
    <property type="entry name" value="DTMP_kinase"/>
    <property type="match status" value="1"/>
</dbReference>
<dbReference type="InterPro" id="IPR027417">
    <property type="entry name" value="P-loop_NTPase"/>
</dbReference>
<dbReference type="PANTHER" id="PTHR10344:SF4">
    <property type="entry name" value="UMP-CMP KINASE 2, MITOCHONDRIAL"/>
    <property type="match status" value="1"/>
</dbReference>
<dbReference type="GO" id="GO:0005829">
    <property type="term" value="C:cytosol"/>
    <property type="evidence" value="ECO:0007669"/>
    <property type="project" value="TreeGrafter"/>
</dbReference>
<evidence type="ECO:0000313" key="12">
    <source>
        <dbReference type="EMBL" id="AFZ48482.1"/>
    </source>
</evidence>
<dbReference type="Gene3D" id="3.40.50.300">
    <property type="entry name" value="P-loop containing nucleotide triphosphate hydrolases"/>
    <property type="match status" value="1"/>
</dbReference>
<evidence type="ECO:0000256" key="2">
    <source>
        <dbReference type="ARBA" id="ARBA00012980"/>
    </source>
</evidence>
<dbReference type="GO" id="GO:0006233">
    <property type="term" value="P:dTDP biosynthetic process"/>
    <property type="evidence" value="ECO:0007669"/>
    <property type="project" value="InterPro"/>
</dbReference>
<organism evidence="12 13">
    <name type="scientific">Cyanobacterium stanieri (strain ATCC 29140 / PCC 7202)</name>
    <dbReference type="NCBI Taxonomy" id="292563"/>
    <lineage>
        <taxon>Bacteria</taxon>
        <taxon>Bacillati</taxon>
        <taxon>Cyanobacteriota</taxon>
        <taxon>Cyanophyceae</taxon>
        <taxon>Oscillatoriophycideae</taxon>
        <taxon>Chroococcales</taxon>
        <taxon>Geminocystaceae</taxon>
        <taxon>Cyanobacterium</taxon>
    </lineage>
</organism>
<dbReference type="EC" id="2.7.4.9" evidence="2 10"/>
<keyword evidence="5 10" id="KW-0545">Nucleotide biosynthesis</keyword>
<sequence>MKIHKGLFIVFEGVDGAGSSTQAQMLQDYFTKVGQKSVISPEPSSGPIGKLLRTFLGGKNDFDDQDLYDQQMAYLFAADRHYHLYNNLDGVYDLNAKNIHVISTRYYFSSLAYNGKTKKDYDFVSILNQKFPPPDLVIYLDIPVKLALERMENRPSKEIYETQEKLLKVRERFSEIFANYPHKILKIDAKENQNTIHQTIVNYLETWNK</sequence>
<gene>
    <name evidence="10" type="primary">tmk</name>
    <name evidence="12" type="ordered locus">Cyast_2539</name>
</gene>
<dbReference type="HOGENOM" id="CLU_049131_1_3_3"/>
<comment type="function">
    <text evidence="10">Phosphorylation of dTMP to form dTDP in both de novo and salvage pathways of dTTP synthesis.</text>
</comment>
<keyword evidence="13" id="KW-1185">Reference proteome</keyword>
<dbReference type="HAMAP" id="MF_00165">
    <property type="entry name" value="Thymidylate_kinase"/>
    <property type="match status" value="1"/>
</dbReference>
<dbReference type="GO" id="GO:0006227">
    <property type="term" value="P:dUDP biosynthetic process"/>
    <property type="evidence" value="ECO:0007669"/>
    <property type="project" value="TreeGrafter"/>
</dbReference>
<dbReference type="CDD" id="cd01672">
    <property type="entry name" value="TMPK"/>
    <property type="match status" value="1"/>
</dbReference>
<keyword evidence="8 10" id="KW-0067">ATP-binding</keyword>
<comment type="similarity">
    <text evidence="1 10">Belongs to the thymidylate kinase family.</text>
</comment>
<dbReference type="GO" id="GO:0005524">
    <property type="term" value="F:ATP binding"/>
    <property type="evidence" value="ECO:0007669"/>
    <property type="project" value="UniProtKB-UniRule"/>
</dbReference>
<dbReference type="STRING" id="292563.Cyast_2539"/>
<evidence type="ECO:0000256" key="4">
    <source>
        <dbReference type="ARBA" id="ARBA00022679"/>
    </source>
</evidence>
<feature type="domain" description="Thymidylate kinase-like" evidence="11">
    <location>
        <begin position="11"/>
        <end position="200"/>
    </location>
</feature>
<dbReference type="eggNOG" id="COG0125">
    <property type="taxonomic scope" value="Bacteria"/>
</dbReference>
<dbReference type="Proteomes" id="UP000010483">
    <property type="component" value="Chromosome"/>
</dbReference>
<dbReference type="InterPro" id="IPR039430">
    <property type="entry name" value="Thymidylate_kin-like_dom"/>
</dbReference>
<evidence type="ECO:0000256" key="5">
    <source>
        <dbReference type="ARBA" id="ARBA00022727"/>
    </source>
</evidence>
<evidence type="ECO:0000256" key="3">
    <source>
        <dbReference type="ARBA" id="ARBA00017144"/>
    </source>
</evidence>
<proteinExistence type="inferred from homology"/>
<dbReference type="GO" id="GO:0006235">
    <property type="term" value="P:dTTP biosynthetic process"/>
    <property type="evidence" value="ECO:0007669"/>
    <property type="project" value="UniProtKB-UniRule"/>
</dbReference>
<dbReference type="GO" id="GO:0004798">
    <property type="term" value="F:dTMP kinase activity"/>
    <property type="evidence" value="ECO:0007669"/>
    <property type="project" value="UniProtKB-UniRule"/>
</dbReference>
<dbReference type="Pfam" id="PF02223">
    <property type="entry name" value="Thymidylate_kin"/>
    <property type="match status" value="1"/>
</dbReference>
<dbReference type="PROSITE" id="PS01331">
    <property type="entry name" value="THYMIDYLATE_KINASE"/>
    <property type="match status" value="1"/>
</dbReference>
<keyword evidence="7 10" id="KW-0418">Kinase</keyword>
<keyword evidence="4 10" id="KW-0808">Transferase</keyword>
<evidence type="ECO:0000259" key="11">
    <source>
        <dbReference type="Pfam" id="PF02223"/>
    </source>
</evidence>
<reference evidence="13" key="1">
    <citation type="journal article" date="2013" name="Proc. Natl. Acad. Sci. U.S.A.">
        <title>Improving the coverage of the cyanobacterial phylum using diversity-driven genome sequencing.</title>
        <authorList>
            <person name="Shih P.M."/>
            <person name="Wu D."/>
            <person name="Latifi A."/>
            <person name="Axen S.D."/>
            <person name="Fewer D.P."/>
            <person name="Talla E."/>
            <person name="Calteau A."/>
            <person name="Cai F."/>
            <person name="Tandeau de Marsac N."/>
            <person name="Rippka R."/>
            <person name="Herdman M."/>
            <person name="Sivonen K."/>
            <person name="Coursin T."/>
            <person name="Laurent T."/>
            <person name="Goodwin L."/>
            <person name="Nolan M."/>
            <person name="Davenport K.W."/>
            <person name="Han C.S."/>
            <person name="Rubin E.M."/>
            <person name="Eisen J.A."/>
            <person name="Woyke T."/>
            <person name="Gugger M."/>
            <person name="Kerfeld C.A."/>
        </authorList>
    </citation>
    <scope>NUCLEOTIDE SEQUENCE [LARGE SCALE GENOMIC DNA]</scope>
    <source>
        <strain evidence="13">ATCC 29140 / PCC 7202</strain>
    </source>
</reference>
<name>K9YPU0_CYASC</name>
<dbReference type="KEGG" id="csn:Cyast_2539"/>
<dbReference type="PANTHER" id="PTHR10344">
    <property type="entry name" value="THYMIDYLATE KINASE"/>
    <property type="match status" value="1"/>
</dbReference>
<dbReference type="AlphaFoldDB" id="K9YPU0"/>
<keyword evidence="6 10" id="KW-0547">Nucleotide-binding</keyword>
<evidence type="ECO:0000256" key="6">
    <source>
        <dbReference type="ARBA" id="ARBA00022741"/>
    </source>
</evidence>
<accession>K9YPU0</accession>
<dbReference type="InterPro" id="IPR018095">
    <property type="entry name" value="Thymidylate_kin_CS"/>
</dbReference>